<dbReference type="OrthoDB" id="5117680at2"/>
<name>A0A1G8ERH4_9MICO</name>
<dbReference type="EMBL" id="LT629695">
    <property type="protein sequence ID" value="SDH72474.1"/>
    <property type="molecule type" value="Genomic_DNA"/>
</dbReference>
<evidence type="ECO:0000313" key="3">
    <source>
        <dbReference type="Proteomes" id="UP000198822"/>
    </source>
</evidence>
<protein>
    <recommendedName>
        <fullName evidence="1">DUF7882 domain-containing protein</fullName>
    </recommendedName>
</protein>
<proteinExistence type="predicted"/>
<organism evidence="2 3">
    <name type="scientific">Agrococcus jejuensis</name>
    <dbReference type="NCBI Taxonomy" id="399736"/>
    <lineage>
        <taxon>Bacteria</taxon>
        <taxon>Bacillati</taxon>
        <taxon>Actinomycetota</taxon>
        <taxon>Actinomycetes</taxon>
        <taxon>Micrococcales</taxon>
        <taxon>Microbacteriaceae</taxon>
        <taxon>Agrococcus</taxon>
    </lineage>
</organism>
<evidence type="ECO:0000313" key="2">
    <source>
        <dbReference type="EMBL" id="SDH72474.1"/>
    </source>
</evidence>
<dbReference type="RefSeq" id="WP_092504913.1">
    <property type="nucleotide sequence ID" value="NZ_LT629695.1"/>
</dbReference>
<gene>
    <name evidence="2" type="ORF">SAMN04489720_2161</name>
</gene>
<feature type="domain" description="DUF7882" evidence="1">
    <location>
        <begin position="1"/>
        <end position="92"/>
    </location>
</feature>
<dbReference type="AlphaFoldDB" id="A0A1G8ERH4"/>
<reference evidence="3" key="1">
    <citation type="submission" date="2016-10" db="EMBL/GenBank/DDBJ databases">
        <authorList>
            <person name="Varghese N."/>
            <person name="Submissions S."/>
        </authorList>
    </citation>
    <scope>NUCLEOTIDE SEQUENCE [LARGE SCALE GENOMIC DNA]</scope>
    <source>
        <strain evidence="3">DSM 22002</strain>
    </source>
</reference>
<accession>A0A1G8ERH4</accession>
<evidence type="ECO:0000259" key="1">
    <source>
        <dbReference type="Pfam" id="PF25355"/>
    </source>
</evidence>
<dbReference type="Pfam" id="PF25355">
    <property type="entry name" value="DUF7882"/>
    <property type="match status" value="1"/>
</dbReference>
<dbReference type="InterPro" id="IPR057204">
    <property type="entry name" value="DUF7882"/>
</dbReference>
<sequence length="108" mass="11747">MGTLKYGNGDDATFTMDDVDLAHLAAVVTAKLRRREPFLLTCRSETTRQSIWIHEASTLVYGYETPAAIDLDRARLEAMVVDTNRPTGLTVRCEARALHAVGALAAAA</sequence>
<keyword evidence="3" id="KW-1185">Reference proteome</keyword>
<dbReference type="Proteomes" id="UP000198822">
    <property type="component" value="Chromosome I"/>
</dbReference>
<dbReference type="STRING" id="399736.SAMN04489720_2161"/>